<keyword evidence="1" id="KW-0472">Membrane</keyword>
<protein>
    <submittedName>
        <fullName evidence="3">HPP family protein</fullName>
    </submittedName>
</protein>
<keyword evidence="1" id="KW-1133">Transmembrane helix</keyword>
<dbReference type="PANTHER" id="PTHR33741:SF5">
    <property type="entry name" value="TRANSMEMBRANE PROTEIN DDB_G0269096-RELATED"/>
    <property type="match status" value="1"/>
</dbReference>
<proteinExistence type="predicted"/>
<dbReference type="RefSeq" id="WP_186505244.1">
    <property type="nucleotide sequence ID" value="NZ_JACNEP010000002.1"/>
</dbReference>
<comment type="caution">
    <text evidence="3">The sequence shown here is derived from an EMBL/GenBank/DDBJ whole genome shotgun (WGS) entry which is preliminary data.</text>
</comment>
<feature type="domain" description="HPP transmembrane region" evidence="2">
    <location>
        <begin position="16"/>
        <end position="171"/>
    </location>
</feature>
<keyword evidence="4" id="KW-1185">Reference proteome</keyword>
<accession>A0A8J6M2U0</accession>
<dbReference type="EMBL" id="JACNEP010000002">
    <property type="protein sequence ID" value="MBC3764766.1"/>
    <property type="molecule type" value="Genomic_DNA"/>
</dbReference>
<organism evidence="3 4">
    <name type="scientific">Neptunicella marina</name>
    <dbReference type="NCBI Taxonomy" id="2125989"/>
    <lineage>
        <taxon>Bacteria</taxon>
        <taxon>Pseudomonadati</taxon>
        <taxon>Pseudomonadota</taxon>
        <taxon>Gammaproteobacteria</taxon>
        <taxon>Alteromonadales</taxon>
        <taxon>Alteromonadaceae</taxon>
        <taxon>Neptunicella</taxon>
    </lineage>
</organism>
<feature type="transmembrane region" description="Helical" evidence="1">
    <location>
        <begin position="140"/>
        <end position="165"/>
    </location>
</feature>
<dbReference type="InterPro" id="IPR058581">
    <property type="entry name" value="TM_HPP"/>
</dbReference>
<keyword evidence="1" id="KW-0812">Transmembrane</keyword>
<reference evidence="3" key="1">
    <citation type="journal article" date="2018" name="Int. J. Syst. Evol. Microbiol.">
        <title>Neptunicella marina gen. nov., sp. nov., isolated from surface seawater.</title>
        <authorList>
            <person name="Liu X."/>
            <person name="Lai Q."/>
            <person name="Du Y."/>
            <person name="Zhang X."/>
            <person name="Liu Z."/>
            <person name="Sun F."/>
            <person name="Shao Z."/>
        </authorList>
    </citation>
    <scope>NUCLEOTIDE SEQUENCE</scope>
    <source>
        <strain evidence="3">S27-2</strain>
    </source>
</reference>
<evidence type="ECO:0000313" key="3">
    <source>
        <dbReference type="EMBL" id="MBC3764766.1"/>
    </source>
</evidence>
<feature type="transmembrane region" description="Helical" evidence="1">
    <location>
        <begin position="96"/>
        <end position="114"/>
    </location>
</feature>
<dbReference type="AlphaFoldDB" id="A0A8J6M2U0"/>
<gene>
    <name evidence="3" type="ORF">H8B19_02685</name>
</gene>
<evidence type="ECO:0000259" key="2">
    <source>
        <dbReference type="Pfam" id="PF04982"/>
    </source>
</evidence>
<evidence type="ECO:0000256" key="1">
    <source>
        <dbReference type="SAM" id="Phobius"/>
    </source>
</evidence>
<name>A0A8J6M2U0_9ALTE</name>
<evidence type="ECO:0000313" key="4">
    <source>
        <dbReference type="Proteomes" id="UP000601768"/>
    </source>
</evidence>
<feature type="transmembrane region" description="Helical" evidence="1">
    <location>
        <begin position="21"/>
        <end position="41"/>
    </location>
</feature>
<sequence>MFQSVLRFCGFQSNVVTSEKLVATLGSLVAISLCLCVTAFITDTTGTMAILPSMGASTVLLFAVPHGQLSTPWAVLAGNVFSAIVGVTCAQYIDNIYIAAPLAVAVAIFVMHLSHCLHPPGGATALAAVIGGTSVHQLGYWYVITPTLINCLILLSVAIAFNNLFSWRRYPQHLMRYQEVGYHPDTRRIEMRHIHEAIARSELVIDASDKQIKHIVDLADAILHEELSAGFKLESGAFYTNGKPGRLWSVRQILELHTDTNSAKHLVIYRVVEGDKKGESDYCSMQEFVEWSSSKMQPKKVQQENSAR</sequence>
<dbReference type="Proteomes" id="UP000601768">
    <property type="component" value="Unassembled WGS sequence"/>
</dbReference>
<dbReference type="Pfam" id="PF04982">
    <property type="entry name" value="TM_HPP"/>
    <property type="match status" value="1"/>
</dbReference>
<dbReference type="PANTHER" id="PTHR33741">
    <property type="entry name" value="TRANSMEMBRANE PROTEIN DDB_G0269096-RELATED"/>
    <property type="match status" value="1"/>
</dbReference>
<dbReference type="InterPro" id="IPR007065">
    <property type="entry name" value="HPP"/>
</dbReference>
<reference evidence="3" key="2">
    <citation type="submission" date="2020-08" db="EMBL/GenBank/DDBJ databases">
        <authorList>
            <person name="Lai Q."/>
        </authorList>
    </citation>
    <scope>NUCLEOTIDE SEQUENCE</scope>
    <source>
        <strain evidence="3">S27-2</strain>
    </source>
</reference>
<feature type="transmembrane region" description="Helical" evidence="1">
    <location>
        <begin position="71"/>
        <end position="89"/>
    </location>
</feature>